<dbReference type="EMBL" id="BHEO01000002">
    <property type="protein sequence ID" value="GBU03491.1"/>
    <property type="molecule type" value="Genomic_DNA"/>
</dbReference>
<comment type="caution">
    <text evidence="1">The sequence shown here is derived from an EMBL/GenBank/DDBJ whole genome shotgun (WGS) entry which is preliminary data.</text>
</comment>
<reference evidence="1 4" key="1">
    <citation type="journal article" date="2018" name="Int. J. Syst. Evol. Microbiol.">
        <title>Draft Genome Sequence of Faecalimonas umbilicata JCM 30896T, an Acetate-Producing Bacterium Isolated from Human Feces.</title>
        <authorList>
            <person name="Sakamoto M."/>
            <person name="Ikeyama N."/>
            <person name="Yuki M."/>
            <person name="Ohkuma M."/>
        </authorList>
    </citation>
    <scope>NUCLEOTIDE SEQUENCE [LARGE SCALE GENOMIC DNA]</scope>
    <source>
        <strain evidence="1 4">EGH7</strain>
    </source>
</reference>
<evidence type="ECO:0000313" key="1">
    <source>
        <dbReference type="EMBL" id="GBU03491.1"/>
    </source>
</evidence>
<evidence type="ECO:0000313" key="3">
    <source>
        <dbReference type="EMBL" id="GBU04893.1"/>
    </source>
</evidence>
<protein>
    <submittedName>
        <fullName evidence="1">Uncharacterized protein</fullName>
    </submittedName>
</protein>
<evidence type="ECO:0000313" key="4">
    <source>
        <dbReference type="Proteomes" id="UP000702954"/>
    </source>
</evidence>
<keyword evidence="4" id="KW-1185">Reference proteome</keyword>
<dbReference type="EMBL" id="BHEO01000005">
    <property type="protein sequence ID" value="GBU04893.1"/>
    <property type="molecule type" value="Genomic_DNA"/>
</dbReference>
<evidence type="ECO:0000313" key="2">
    <source>
        <dbReference type="EMBL" id="GBU04546.1"/>
    </source>
</evidence>
<accession>A0ABQ0QSW8</accession>
<dbReference type="Proteomes" id="UP000702954">
    <property type="component" value="Unassembled WGS sequence"/>
</dbReference>
<proteinExistence type="predicted"/>
<dbReference type="EMBL" id="BHEO01000002">
    <property type="protein sequence ID" value="GBU04546.1"/>
    <property type="molecule type" value="Genomic_DNA"/>
</dbReference>
<sequence>MRGGAMERKEYYEVNLPPYLQHDLDAMKEGKYPYDCLWGELYGSINSAFVDGDITEEQAWYLRENYLNMERV</sequence>
<organism evidence="1 4">
    <name type="scientific">Faecalimonas umbilicata</name>
    <dbReference type="NCBI Taxonomy" id="1912855"/>
    <lineage>
        <taxon>Bacteria</taxon>
        <taxon>Bacillati</taxon>
        <taxon>Bacillota</taxon>
        <taxon>Clostridia</taxon>
        <taxon>Lachnospirales</taxon>
        <taxon>Lachnospiraceae</taxon>
        <taxon>Faecalimonas</taxon>
    </lineage>
</organism>
<dbReference type="RefSeq" id="WP_242990019.1">
    <property type="nucleotide sequence ID" value="NZ_BHEO01000002.1"/>
</dbReference>
<name>A0ABQ0QSW8_9FIRM</name>
<gene>
    <name evidence="1" type="ORF">FAEUMB_00320</name>
    <name evidence="2" type="ORF">FAEUMB_10870</name>
    <name evidence="3" type="ORF">FAEUMB_14340</name>
</gene>